<proteinExistence type="predicted"/>
<keyword evidence="1" id="KW-0812">Transmembrane</keyword>
<feature type="transmembrane region" description="Helical" evidence="1">
    <location>
        <begin position="92"/>
        <end position="112"/>
    </location>
</feature>
<gene>
    <name evidence="2" type="ORF">QMY55_17220</name>
</gene>
<keyword evidence="3" id="KW-1185">Reference proteome</keyword>
<dbReference type="Pfam" id="PF06912">
    <property type="entry name" value="DUF1275"/>
    <property type="match status" value="1"/>
</dbReference>
<protein>
    <submittedName>
        <fullName evidence="2">DUF1275 family protein</fullName>
    </submittedName>
</protein>
<dbReference type="Proteomes" id="UP001240697">
    <property type="component" value="Chromosome"/>
</dbReference>
<reference evidence="2 3" key="1">
    <citation type="submission" date="2023-05" db="EMBL/GenBank/DDBJ databases">
        <authorList>
            <person name="Yin Y."/>
            <person name="Lu Z."/>
        </authorList>
    </citation>
    <scope>NUCLEOTIDE SEQUENCE [LARGE SCALE GENOMIC DNA]</scope>
    <source>
        <strain evidence="2 3">ZM22</strain>
    </source>
</reference>
<keyword evidence="1" id="KW-1133">Transmembrane helix</keyword>
<keyword evidence="1" id="KW-0472">Membrane</keyword>
<evidence type="ECO:0000256" key="1">
    <source>
        <dbReference type="SAM" id="Phobius"/>
    </source>
</evidence>
<evidence type="ECO:0000313" key="2">
    <source>
        <dbReference type="EMBL" id="WHS64232.1"/>
    </source>
</evidence>
<feature type="transmembrane region" description="Helical" evidence="1">
    <location>
        <begin position="210"/>
        <end position="225"/>
    </location>
</feature>
<dbReference type="PANTHER" id="PTHR37314">
    <property type="entry name" value="SLR0142 PROTEIN"/>
    <property type="match status" value="1"/>
</dbReference>
<dbReference type="RefSeq" id="WP_283485373.1">
    <property type="nucleotide sequence ID" value="NZ_CP125947.1"/>
</dbReference>
<name>A0ABY8SME5_9BURK</name>
<sequence length="234" mass="24443">MPETRTTPAVLSHLLGFNAGYVDTAGFLALNGLFAAHVTGNFVTLGAALIHGSAGAVSKLLALPVFCVAVVLTRLASNALAARQQAPMRSLIAAQVLLLALAAALMLGFGPFADSDRLPAFAAGMLMVCAMAVQNGMQRMHLPQLPPSTLMTGNTTQVMIDLADLLKGLQGDERGAATGRLRKMLPAIASFAAGCALAALAYVALGMWCFVLPPVVAAWTALVSWRERNDRTTR</sequence>
<evidence type="ECO:0000313" key="3">
    <source>
        <dbReference type="Proteomes" id="UP001240697"/>
    </source>
</evidence>
<organism evidence="2 3">
    <name type="scientific">Comamonas resistens</name>
    <dbReference type="NCBI Taxonomy" id="3046670"/>
    <lineage>
        <taxon>Bacteria</taxon>
        <taxon>Pseudomonadati</taxon>
        <taxon>Pseudomonadota</taxon>
        <taxon>Betaproteobacteria</taxon>
        <taxon>Burkholderiales</taxon>
        <taxon>Comamonadaceae</taxon>
        <taxon>Comamonas</taxon>
    </lineage>
</organism>
<dbReference type="InterPro" id="IPR010699">
    <property type="entry name" value="DUF1275"/>
</dbReference>
<accession>A0ABY8SME5</accession>
<dbReference type="EMBL" id="CP125947">
    <property type="protein sequence ID" value="WHS64232.1"/>
    <property type="molecule type" value="Genomic_DNA"/>
</dbReference>
<feature type="transmembrane region" description="Helical" evidence="1">
    <location>
        <begin position="61"/>
        <end position="80"/>
    </location>
</feature>
<dbReference type="PANTHER" id="PTHR37314:SF5">
    <property type="entry name" value="SLR0142 PROTEIN"/>
    <property type="match status" value="1"/>
</dbReference>